<dbReference type="Proteomes" id="UP000061603">
    <property type="component" value="Chromosome"/>
</dbReference>
<dbReference type="HOGENOM" id="CLU_2247975_0_0_4"/>
<evidence type="ECO:0000256" key="1">
    <source>
        <dbReference type="ARBA" id="ARBA00022448"/>
    </source>
</evidence>
<dbReference type="AlphaFoldDB" id="A0A0C5JC52"/>
<keyword evidence="9" id="KW-1185">Reference proteome</keyword>
<dbReference type="Gene3D" id="1.10.760.10">
    <property type="entry name" value="Cytochrome c-like domain"/>
    <property type="match status" value="1"/>
</dbReference>
<dbReference type="InterPro" id="IPR009056">
    <property type="entry name" value="Cyt_c-like_dom"/>
</dbReference>
<keyword evidence="5 6" id="KW-0408">Iron</keyword>
<dbReference type="GO" id="GO:0005506">
    <property type="term" value="F:iron ion binding"/>
    <property type="evidence" value="ECO:0007669"/>
    <property type="project" value="InterPro"/>
</dbReference>
<sequence length="104" mass="11140">MPQNPSWQPAVATSVAPVVAGAAAPEAIKQGRRVYASTCARCHGVNMVNTGASTFDLREFPLDQKARFVQSVLHGKGAMPAWEGSVTPEEVEALWAYVSTRQTP</sequence>
<dbReference type="KEGG" id="rbu:PG1C_04410"/>
<dbReference type="InterPro" id="IPR036909">
    <property type="entry name" value="Cyt_c-like_dom_sf"/>
</dbReference>
<dbReference type="InterPro" id="IPR008168">
    <property type="entry name" value="Cyt_C_IC"/>
</dbReference>
<evidence type="ECO:0000313" key="9">
    <source>
        <dbReference type="Proteomes" id="UP000061603"/>
    </source>
</evidence>
<evidence type="ECO:0000256" key="2">
    <source>
        <dbReference type="ARBA" id="ARBA00022617"/>
    </source>
</evidence>
<dbReference type="EMBL" id="CP010554">
    <property type="protein sequence ID" value="AJP49405.1"/>
    <property type="molecule type" value="Genomic_DNA"/>
</dbReference>
<keyword evidence="3 6" id="KW-0479">Metal-binding</keyword>
<evidence type="ECO:0000256" key="4">
    <source>
        <dbReference type="ARBA" id="ARBA00022982"/>
    </source>
</evidence>
<dbReference type="STRING" id="1565605.PG1C_04410"/>
<evidence type="ECO:0000256" key="3">
    <source>
        <dbReference type="ARBA" id="ARBA00022723"/>
    </source>
</evidence>
<proteinExistence type="predicted"/>
<dbReference type="PROSITE" id="PS51007">
    <property type="entry name" value="CYTC"/>
    <property type="match status" value="1"/>
</dbReference>
<protein>
    <recommendedName>
        <fullName evidence="7">Cytochrome c domain-containing protein</fullName>
    </recommendedName>
</protein>
<evidence type="ECO:0000256" key="6">
    <source>
        <dbReference type="PROSITE-ProRule" id="PRU00433"/>
    </source>
</evidence>
<feature type="domain" description="Cytochrome c" evidence="7">
    <location>
        <begin position="26"/>
        <end position="102"/>
    </location>
</feature>
<gene>
    <name evidence="8" type="ORF">PG1C_04410</name>
</gene>
<organism evidence="8 9">
    <name type="scientific">Rugosibacter aromaticivorans</name>
    <dbReference type="NCBI Taxonomy" id="1565605"/>
    <lineage>
        <taxon>Bacteria</taxon>
        <taxon>Pseudomonadati</taxon>
        <taxon>Pseudomonadota</taxon>
        <taxon>Betaproteobacteria</taxon>
        <taxon>Nitrosomonadales</taxon>
        <taxon>Sterolibacteriaceae</taxon>
        <taxon>Rugosibacter</taxon>
    </lineage>
</organism>
<dbReference type="PRINTS" id="PR00605">
    <property type="entry name" value="CYTCHROMECIC"/>
</dbReference>
<dbReference type="GO" id="GO:0009055">
    <property type="term" value="F:electron transfer activity"/>
    <property type="evidence" value="ECO:0007669"/>
    <property type="project" value="InterPro"/>
</dbReference>
<reference evidence="8 9" key="1">
    <citation type="journal article" date="2015" name="Genome Announc.">
        <title>Complete Genome Sequence of a Novel Bacterium within the Family Rhodocyclaceae That Degrades Polycyclic Aromatic Hydrocarbons.</title>
        <authorList>
            <person name="Singleton D.R."/>
            <person name="Dickey A.N."/>
            <person name="Scholl E.H."/>
            <person name="Wright F.A."/>
            <person name="Aitken M.D."/>
        </authorList>
    </citation>
    <scope>NUCLEOTIDE SEQUENCE [LARGE SCALE GENOMIC DNA]</scope>
    <source>
        <strain evidence="9">PG1-Ca6</strain>
    </source>
</reference>
<evidence type="ECO:0000313" key="8">
    <source>
        <dbReference type="EMBL" id="AJP49405.1"/>
    </source>
</evidence>
<dbReference type="Pfam" id="PF13442">
    <property type="entry name" value="Cytochrome_CBB3"/>
    <property type="match status" value="1"/>
</dbReference>
<accession>A0A0C5JC52</accession>
<keyword evidence="4" id="KW-0249">Electron transport</keyword>
<name>A0A0C5JC52_9PROT</name>
<evidence type="ECO:0000259" key="7">
    <source>
        <dbReference type="PROSITE" id="PS51007"/>
    </source>
</evidence>
<evidence type="ECO:0000256" key="5">
    <source>
        <dbReference type="ARBA" id="ARBA00023004"/>
    </source>
</evidence>
<dbReference type="SUPFAM" id="SSF46626">
    <property type="entry name" value="Cytochrome c"/>
    <property type="match status" value="1"/>
</dbReference>
<keyword evidence="1" id="KW-0813">Transport</keyword>
<keyword evidence="2 6" id="KW-0349">Heme</keyword>
<dbReference type="GO" id="GO:0020037">
    <property type="term" value="F:heme binding"/>
    <property type="evidence" value="ECO:0007669"/>
    <property type="project" value="InterPro"/>
</dbReference>